<sequence length="55" mass="6471">MVTSNKYYHVWVDGVGGEGWRLILATHDKDEAYRVCESYDYDNSYSYVDEVEIND</sequence>
<dbReference type="Proteomes" id="UP001223176">
    <property type="component" value="Segment"/>
</dbReference>
<evidence type="ECO:0000313" key="1">
    <source>
        <dbReference type="EMBL" id="WHS68307.1"/>
    </source>
</evidence>
<dbReference type="EMBL" id="OQ829281">
    <property type="protein sequence ID" value="WHS68307.1"/>
    <property type="molecule type" value="Genomic_DNA"/>
</dbReference>
<reference evidence="1" key="1">
    <citation type="submission" date="2023-04" db="EMBL/GenBank/DDBJ databases">
        <title>Isolation and Characterization of Novel Plasmid-specific Phages Infecting Bacteria Carrying Diverse Conjugative Plasmids.</title>
        <authorList>
            <person name="Parra B."/>
            <person name="Cockx B."/>
            <person name="Lutz V.T."/>
            <person name="Bronsted L."/>
            <person name="Smets B.F."/>
            <person name="Dechesne A."/>
        </authorList>
    </citation>
    <scope>NUCLEOTIDE SEQUENCE</scope>
</reference>
<organism evidence="1 2">
    <name type="scientific">phage PKM.Lu.22.1</name>
    <dbReference type="NCBI Taxonomy" id="3049197"/>
    <lineage>
        <taxon>Viruses</taxon>
        <taxon>Duplodnaviria</taxon>
        <taxon>Heunggongvirae</taxon>
        <taxon>Uroviricota</taxon>
        <taxon>Caudoviricetes</taxon>
        <taxon>Grimontviridae</taxon>
    </lineage>
</organism>
<proteinExistence type="predicted"/>
<evidence type="ECO:0000313" key="2">
    <source>
        <dbReference type="Proteomes" id="UP001223176"/>
    </source>
</evidence>
<accession>A0AAF0KZH6</accession>
<name>A0AAF0KZH6_9CAUD</name>
<keyword evidence="2" id="KW-1185">Reference proteome</keyword>
<protein>
    <submittedName>
        <fullName evidence="1">Uncharacterized protein</fullName>
    </submittedName>
</protein>